<dbReference type="AlphaFoldDB" id="A0A285TM64"/>
<dbReference type="Gene3D" id="1.25.40.10">
    <property type="entry name" value="Tetratricopeptide repeat domain"/>
    <property type="match status" value="1"/>
</dbReference>
<gene>
    <name evidence="4" type="ORF">SAMN05421512_111118</name>
</gene>
<name>A0A285TM64_9HYPH</name>
<sequence length="221" mass="24276">MRSFLALSFLMCLSVSALAQEGRPDVLPPEALPPSLDDLDAPTTEVEPPSGPAPAVTDNETPKNELDGLFTELAKVDSDEQARPLVSRIQRIWSRSGSPTVDLLMMRAAAAMQAKDYALALDLLDVTVRLAPDFPEAWNRRATVNYLREDFGRSMVDIERVLALEPRHWGAMSGLGIILRRIGCDDEALETFRQVLKIHPVSENARKAVEDMEKAAAGSPI</sequence>
<dbReference type="Proteomes" id="UP000219331">
    <property type="component" value="Unassembled WGS sequence"/>
</dbReference>
<feature type="signal peptide" evidence="3">
    <location>
        <begin position="1"/>
        <end position="19"/>
    </location>
</feature>
<dbReference type="PROSITE" id="PS50005">
    <property type="entry name" value="TPR"/>
    <property type="match status" value="1"/>
</dbReference>
<dbReference type="SMART" id="SM00028">
    <property type="entry name" value="TPR"/>
    <property type="match status" value="3"/>
</dbReference>
<dbReference type="STRING" id="538381.GCA_001696535_01729"/>
<evidence type="ECO:0000313" key="5">
    <source>
        <dbReference type="Proteomes" id="UP000219331"/>
    </source>
</evidence>
<dbReference type="EMBL" id="OBML01000011">
    <property type="protein sequence ID" value="SOC21581.1"/>
    <property type="molecule type" value="Genomic_DNA"/>
</dbReference>
<feature type="region of interest" description="Disordered" evidence="2">
    <location>
        <begin position="26"/>
        <end position="63"/>
    </location>
</feature>
<evidence type="ECO:0000256" key="3">
    <source>
        <dbReference type="SAM" id="SignalP"/>
    </source>
</evidence>
<evidence type="ECO:0000256" key="1">
    <source>
        <dbReference type="PROSITE-ProRule" id="PRU00339"/>
    </source>
</evidence>
<reference evidence="4 5" key="1">
    <citation type="submission" date="2017-08" db="EMBL/GenBank/DDBJ databases">
        <authorList>
            <person name="de Groot N.N."/>
        </authorList>
    </citation>
    <scope>NUCLEOTIDE SEQUENCE [LARGE SCALE GENOMIC DNA]</scope>
    <source>
        <strain evidence="4 5">USBA 352</strain>
    </source>
</reference>
<keyword evidence="5" id="KW-1185">Reference proteome</keyword>
<dbReference type="SUPFAM" id="SSF48452">
    <property type="entry name" value="TPR-like"/>
    <property type="match status" value="1"/>
</dbReference>
<keyword evidence="1" id="KW-0802">TPR repeat</keyword>
<organism evidence="4 5">
    <name type="scientific">Stappia indica</name>
    <dbReference type="NCBI Taxonomy" id="538381"/>
    <lineage>
        <taxon>Bacteria</taxon>
        <taxon>Pseudomonadati</taxon>
        <taxon>Pseudomonadota</taxon>
        <taxon>Alphaproteobacteria</taxon>
        <taxon>Hyphomicrobiales</taxon>
        <taxon>Stappiaceae</taxon>
        <taxon>Stappia</taxon>
    </lineage>
</organism>
<dbReference type="InterPro" id="IPR019734">
    <property type="entry name" value="TPR_rpt"/>
</dbReference>
<proteinExistence type="predicted"/>
<accession>A0A285TM64</accession>
<dbReference type="InterPro" id="IPR011990">
    <property type="entry name" value="TPR-like_helical_dom_sf"/>
</dbReference>
<evidence type="ECO:0000256" key="2">
    <source>
        <dbReference type="SAM" id="MobiDB-lite"/>
    </source>
</evidence>
<evidence type="ECO:0000313" key="4">
    <source>
        <dbReference type="EMBL" id="SOC21581.1"/>
    </source>
</evidence>
<keyword evidence="3" id="KW-0732">Signal</keyword>
<protein>
    <submittedName>
        <fullName evidence="4">Tetratricopeptide repeat-containing protein</fullName>
    </submittedName>
</protein>
<feature type="chain" id="PRO_5012922272" evidence="3">
    <location>
        <begin position="20"/>
        <end position="221"/>
    </location>
</feature>
<dbReference type="OrthoDB" id="9815010at2"/>
<dbReference type="Pfam" id="PF13432">
    <property type="entry name" value="TPR_16"/>
    <property type="match status" value="1"/>
</dbReference>
<feature type="repeat" description="TPR" evidence="1">
    <location>
        <begin position="169"/>
        <end position="202"/>
    </location>
</feature>